<evidence type="ECO:0000313" key="4">
    <source>
        <dbReference type="EMBL" id="TRZ03148.1"/>
    </source>
</evidence>
<gene>
    <name evidence="4" type="ORF">DNTS_014541</name>
</gene>
<dbReference type="Pfam" id="PF00048">
    <property type="entry name" value="IL8"/>
    <property type="match status" value="1"/>
</dbReference>
<feature type="signal peptide" evidence="2">
    <location>
        <begin position="1"/>
        <end position="24"/>
    </location>
</feature>
<dbReference type="Gene3D" id="2.40.50.40">
    <property type="match status" value="1"/>
</dbReference>
<dbReference type="InterPro" id="IPR001811">
    <property type="entry name" value="Chemokine_IL8-like_dom"/>
</dbReference>
<evidence type="ECO:0000256" key="1">
    <source>
        <dbReference type="ARBA" id="ARBA00022514"/>
    </source>
</evidence>
<comment type="caution">
    <text evidence="4">The sequence shown here is derived from an EMBL/GenBank/DDBJ whole genome shotgun (WGS) entry which is preliminary data.</text>
</comment>
<keyword evidence="5" id="KW-1185">Reference proteome</keyword>
<proteinExistence type="predicted"/>
<evidence type="ECO:0000313" key="5">
    <source>
        <dbReference type="Proteomes" id="UP000316079"/>
    </source>
</evidence>
<dbReference type="AlphaFoldDB" id="A0A553RLU3"/>
<dbReference type="Proteomes" id="UP000316079">
    <property type="component" value="Unassembled WGS sequence"/>
</dbReference>
<keyword evidence="2" id="KW-0732">Signal</keyword>
<sequence length="92" mass="10535">MEFRSTSLLLLVCVSLVILTSTKGKIQPCCLAVSRGIPHWKLHQVVAYEIQRQSGHCEIDAVILYMKKRKICIRFSLELLEKLNRNGKPVLK</sequence>
<evidence type="ECO:0000256" key="2">
    <source>
        <dbReference type="SAM" id="SignalP"/>
    </source>
</evidence>
<name>A0A553RLU3_9TELE</name>
<dbReference type="InterPro" id="IPR036048">
    <property type="entry name" value="Interleukin_8-like_sf"/>
</dbReference>
<feature type="domain" description="Chemokine interleukin-8-like" evidence="3">
    <location>
        <begin position="28"/>
        <end position="74"/>
    </location>
</feature>
<dbReference type="SUPFAM" id="SSF54117">
    <property type="entry name" value="Interleukin 8-like chemokines"/>
    <property type="match status" value="1"/>
</dbReference>
<keyword evidence="1" id="KW-0202">Cytokine</keyword>
<protein>
    <recommendedName>
        <fullName evidence="3">Chemokine interleukin-8-like domain-containing protein</fullName>
    </recommendedName>
</protein>
<evidence type="ECO:0000259" key="3">
    <source>
        <dbReference type="Pfam" id="PF00048"/>
    </source>
</evidence>
<dbReference type="EMBL" id="SRMA01015356">
    <property type="protein sequence ID" value="TRZ03148.1"/>
    <property type="molecule type" value="Genomic_DNA"/>
</dbReference>
<dbReference type="OrthoDB" id="8905061at2759"/>
<dbReference type="GO" id="GO:0008009">
    <property type="term" value="F:chemokine activity"/>
    <property type="evidence" value="ECO:0007669"/>
    <property type="project" value="InterPro"/>
</dbReference>
<dbReference type="GO" id="GO:0006955">
    <property type="term" value="P:immune response"/>
    <property type="evidence" value="ECO:0007669"/>
    <property type="project" value="InterPro"/>
</dbReference>
<organism evidence="4 5">
    <name type="scientific">Danionella cerebrum</name>
    <dbReference type="NCBI Taxonomy" id="2873325"/>
    <lineage>
        <taxon>Eukaryota</taxon>
        <taxon>Metazoa</taxon>
        <taxon>Chordata</taxon>
        <taxon>Craniata</taxon>
        <taxon>Vertebrata</taxon>
        <taxon>Euteleostomi</taxon>
        <taxon>Actinopterygii</taxon>
        <taxon>Neopterygii</taxon>
        <taxon>Teleostei</taxon>
        <taxon>Ostariophysi</taxon>
        <taxon>Cypriniformes</taxon>
        <taxon>Danionidae</taxon>
        <taxon>Danioninae</taxon>
        <taxon>Danionella</taxon>
    </lineage>
</organism>
<accession>A0A553RLU3</accession>
<feature type="chain" id="PRO_5022046097" description="Chemokine interleukin-8-like domain-containing protein" evidence="2">
    <location>
        <begin position="25"/>
        <end position="92"/>
    </location>
</feature>
<reference evidence="4 5" key="1">
    <citation type="journal article" date="2019" name="Sci. Data">
        <title>Hybrid genome assembly and annotation of Danionella translucida.</title>
        <authorList>
            <person name="Kadobianskyi M."/>
            <person name="Schulze L."/>
            <person name="Schuelke M."/>
            <person name="Judkewitz B."/>
        </authorList>
    </citation>
    <scope>NUCLEOTIDE SEQUENCE [LARGE SCALE GENOMIC DNA]</scope>
    <source>
        <strain evidence="4 5">Bolton</strain>
    </source>
</reference>
<dbReference type="GO" id="GO:0005615">
    <property type="term" value="C:extracellular space"/>
    <property type="evidence" value="ECO:0007669"/>
    <property type="project" value="UniProtKB-KW"/>
</dbReference>